<reference evidence="5 6" key="1">
    <citation type="submission" date="2006-04" db="EMBL/GenBank/DDBJ databases">
        <authorList>
            <person name="Nierman W.C."/>
        </authorList>
    </citation>
    <scope>NUCLEOTIDE SEQUENCE [LARGE SCALE GENOMIC DNA]</scope>
    <source>
        <strain evidence="5 6">DW4/3-1</strain>
    </source>
</reference>
<dbReference type="InterPro" id="IPR023198">
    <property type="entry name" value="PGP-like_dom2"/>
</dbReference>
<organism evidence="5 6">
    <name type="scientific">Stigmatella aurantiaca (strain DW4/3-1)</name>
    <dbReference type="NCBI Taxonomy" id="378806"/>
    <lineage>
        <taxon>Bacteria</taxon>
        <taxon>Pseudomonadati</taxon>
        <taxon>Myxococcota</taxon>
        <taxon>Myxococcia</taxon>
        <taxon>Myxococcales</taxon>
        <taxon>Cystobacterineae</taxon>
        <taxon>Archangiaceae</taxon>
        <taxon>Stigmatella</taxon>
    </lineage>
</organism>
<dbReference type="InterPro" id="IPR051600">
    <property type="entry name" value="Beta-PGM-like"/>
</dbReference>
<dbReference type="InterPro" id="IPR041492">
    <property type="entry name" value="HAD_2"/>
</dbReference>
<keyword evidence="3" id="KW-0479">Metal-binding</keyword>
<dbReference type="EMBL" id="AAMD01000195">
    <property type="protein sequence ID" value="EAU62918.1"/>
    <property type="molecule type" value="Genomic_DNA"/>
</dbReference>
<dbReference type="OrthoDB" id="9807630at2"/>
<name>Q08R13_STIAD</name>
<comment type="similarity">
    <text evidence="2">Belongs to the HAD-like hydrolase superfamily. CbbY/CbbZ/Gph/YieH family.</text>
</comment>
<accession>Q08R13</accession>
<sequence length="185" mass="19943">MLTELGLAITPKEVITRFTGLSHAQLGRPLPADYRQRSTLELARRLEGVKPIEGVHAQLGQLTGPRCVCSNSRSMRLQLSLTSTGLWEHFRPHVFSAPEVGRSKPAPDVFLHAAKVFGVEPRKVLVIEDSAHGVSGAVEAGMRVIGFTGGGHTWPGHAEDLKRAGATQVVPRLSDVAAAVEEFRA</sequence>
<dbReference type="AlphaFoldDB" id="Q08R13"/>
<dbReference type="Gene3D" id="1.10.150.240">
    <property type="entry name" value="Putative phosphatase, domain 2"/>
    <property type="match status" value="1"/>
</dbReference>
<dbReference type="NCBIfam" id="TIGR01509">
    <property type="entry name" value="HAD-SF-IA-v3"/>
    <property type="match status" value="1"/>
</dbReference>
<dbReference type="SUPFAM" id="SSF56784">
    <property type="entry name" value="HAD-like"/>
    <property type="match status" value="1"/>
</dbReference>
<evidence type="ECO:0000256" key="1">
    <source>
        <dbReference type="ARBA" id="ARBA00001946"/>
    </source>
</evidence>
<dbReference type="InterPro" id="IPR036412">
    <property type="entry name" value="HAD-like_sf"/>
</dbReference>
<proteinExistence type="inferred from homology"/>
<evidence type="ECO:0000313" key="5">
    <source>
        <dbReference type="EMBL" id="EAU62918.1"/>
    </source>
</evidence>
<evidence type="ECO:0000256" key="4">
    <source>
        <dbReference type="ARBA" id="ARBA00022842"/>
    </source>
</evidence>
<dbReference type="GO" id="GO:0046872">
    <property type="term" value="F:metal ion binding"/>
    <property type="evidence" value="ECO:0007669"/>
    <property type="project" value="UniProtKB-KW"/>
</dbReference>
<keyword evidence="4" id="KW-0460">Magnesium</keyword>
<evidence type="ECO:0000313" key="6">
    <source>
        <dbReference type="Proteomes" id="UP000032702"/>
    </source>
</evidence>
<comment type="cofactor">
    <cofactor evidence="1">
        <name>Mg(2+)</name>
        <dbReference type="ChEBI" id="CHEBI:18420"/>
    </cofactor>
</comment>
<dbReference type="Pfam" id="PF13419">
    <property type="entry name" value="HAD_2"/>
    <property type="match status" value="1"/>
</dbReference>
<comment type="caution">
    <text evidence="5">The sequence shown here is derived from an EMBL/GenBank/DDBJ whole genome shotgun (WGS) entry which is preliminary data.</text>
</comment>
<gene>
    <name evidence="5" type="ORF">STIAU_1831</name>
</gene>
<dbReference type="GO" id="GO:0003824">
    <property type="term" value="F:catalytic activity"/>
    <property type="evidence" value="ECO:0007669"/>
    <property type="project" value="UniProtKB-ARBA"/>
</dbReference>
<evidence type="ECO:0000256" key="3">
    <source>
        <dbReference type="ARBA" id="ARBA00022723"/>
    </source>
</evidence>
<evidence type="ECO:0000256" key="2">
    <source>
        <dbReference type="ARBA" id="ARBA00006171"/>
    </source>
</evidence>
<dbReference type="InterPro" id="IPR023214">
    <property type="entry name" value="HAD_sf"/>
</dbReference>
<dbReference type="Gene3D" id="3.40.50.1000">
    <property type="entry name" value="HAD superfamily/HAD-like"/>
    <property type="match status" value="1"/>
</dbReference>
<dbReference type="InterPro" id="IPR006439">
    <property type="entry name" value="HAD-SF_hydro_IA"/>
</dbReference>
<dbReference type="PANTHER" id="PTHR46193">
    <property type="entry name" value="6-PHOSPHOGLUCONATE PHOSPHATASE"/>
    <property type="match status" value="1"/>
</dbReference>
<dbReference type="PANTHER" id="PTHR46193:SF10">
    <property type="entry name" value="6-PHOSPHOGLUCONATE PHOSPHATASE"/>
    <property type="match status" value="1"/>
</dbReference>
<dbReference type="Proteomes" id="UP000032702">
    <property type="component" value="Unassembled WGS sequence"/>
</dbReference>
<protein>
    <submittedName>
        <fullName evidence="5">Phosphoglycolate phosphatase</fullName>
    </submittedName>
</protein>